<reference evidence="2" key="2">
    <citation type="journal article" date="2023" name="IMA Fungus">
        <title>Comparative genomic study of the Penicillium genus elucidates a diverse pangenome and 15 lateral gene transfer events.</title>
        <authorList>
            <person name="Petersen C."/>
            <person name="Sorensen T."/>
            <person name="Nielsen M.R."/>
            <person name="Sondergaard T.E."/>
            <person name="Sorensen J.L."/>
            <person name="Fitzpatrick D.A."/>
            <person name="Frisvad J.C."/>
            <person name="Nielsen K.L."/>
        </authorList>
    </citation>
    <scope>NUCLEOTIDE SEQUENCE</scope>
    <source>
        <strain evidence="2">IBT 35673</strain>
    </source>
</reference>
<keyword evidence="1" id="KW-0732">Signal</keyword>
<proteinExistence type="predicted"/>
<evidence type="ECO:0000313" key="2">
    <source>
        <dbReference type="EMBL" id="KAJ5322944.1"/>
    </source>
</evidence>
<dbReference type="AlphaFoldDB" id="A0A9W9Q264"/>
<feature type="signal peptide" evidence="1">
    <location>
        <begin position="1"/>
        <end position="15"/>
    </location>
</feature>
<reference evidence="2" key="1">
    <citation type="submission" date="2022-12" db="EMBL/GenBank/DDBJ databases">
        <authorList>
            <person name="Petersen C."/>
        </authorList>
    </citation>
    <scope>NUCLEOTIDE SEQUENCE</scope>
    <source>
        <strain evidence="2">IBT 35673</strain>
    </source>
</reference>
<sequence length="215" mass="22160">MRFALALLCATLVSALPSELGGDKKKWDGDSWGDRRTIRSRSSAAEKVVELAAPLEALALAPAVVAAVTVTPLPATSSRGCICVPNTSSCTTTTTVTSTGTATATDTVTATDTATATVTNTNTITDTISTTNTITSTNTISTTTTATTTTTTTATSCPTNYACFCCTRQTQLGQNFLTGTCDIISIGTNCPVGNGQGRRWKVCCNGDGQCTQTEQ</sequence>
<dbReference type="Proteomes" id="UP001147695">
    <property type="component" value="Unassembled WGS sequence"/>
</dbReference>
<gene>
    <name evidence="2" type="ORF">N7452_011233</name>
</gene>
<name>A0A9W9Q264_PENBR</name>
<protein>
    <submittedName>
        <fullName evidence="2">Uncharacterized protein</fullName>
    </submittedName>
</protein>
<feature type="chain" id="PRO_5040782907" evidence="1">
    <location>
        <begin position="16"/>
        <end position="215"/>
    </location>
</feature>
<accession>A0A9W9Q264</accession>
<comment type="caution">
    <text evidence="2">The sequence shown here is derived from an EMBL/GenBank/DDBJ whole genome shotgun (WGS) entry which is preliminary data.</text>
</comment>
<evidence type="ECO:0000313" key="3">
    <source>
        <dbReference type="Proteomes" id="UP001147695"/>
    </source>
</evidence>
<dbReference type="EMBL" id="JAPZBQ010000006">
    <property type="protein sequence ID" value="KAJ5322944.1"/>
    <property type="molecule type" value="Genomic_DNA"/>
</dbReference>
<organism evidence="2 3">
    <name type="scientific">Penicillium brevicompactum</name>
    <dbReference type="NCBI Taxonomy" id="5074"/>
    <lineage>
        <taxon>Eukaryota</taxon>
        <taxon>Fungi</taxon>
        <taxon>Dikarya</taxon>
        <taxon>Ascomycota</taxon>
        <taxon>Pezizomycotina</taxon>
        <taxon>Eurotiomycetes</taxon>
        <taxon>Eurotiomycetidae</taxon>
        <taxon>Eurotiales</taxon>
        <taxon>Aspergillaceae</taxon>
        <taxon>Penicillium</taxon>
    </lineage>
</organism>
<evidence type="ECO:0000256" key="1">
    <source>
        <dbReference type="SAM" id="SignalP"/>
    </source>
</evidence>